<dbReference type="AlphaFoldDB" id="A0A9J6PIF7"/>
<reference evidence="1" key="1">
    <citation type="submission" date="2022-06" db="EMBL/GenBank/DDBJ databases">
        <title>Isolation and Genomics of Futiania mangrovii gen. nov., sp. nov., a Rare and Metabolically-versatile member in the Class Alphaproteobacteria.</title>
        <authorList>
            <person name="Liu L."/>
            <person name="Huang W.-C."/>
            <person name="Pan J."/>
            <person name="Li J."/>
            <person name="Huang Y."/>
            <person name="Du H."/>
            <person name="Liu Y."/>
            <person name="Li M."/>
        </authorList>
    </citation>
    <scope>NUCLEOTIDE SEQUENCE</scope>
    <source>
        <strain evidence="1">FT118</strain>
    </source>
</reference>
<dbReference type="PIRSF" id="PIRSF009120">
    <property type="entry name" value="UCP009120_prtse"/>
    <property type="match status" value="1"/>
</dbReference>
<name>A0A9J6PIF7_9PROT</name>
<dbReference type="InterPro" id="IPR001353">
    <property type="entry name" value="Proteasome_sua/b"/>
</dbReference>
<keyword evidence="2" id="KW-1185">Reference proteome</keyword>
<sequence length="245" mass="27145">MTYCVALHLRDGLVLLSDTRTNAGVDHISTFGKMHLFEKPGERVMAMLTAGNLALSQAIVNMLAEGLEDEATGKVETLMSVPTMFRAAQLVGRAVREAFRIDGEALKEQGVPFDVSLLLGGQIAGRTMRLFQIYAAGNFIEATADTPFLQIGEHKYGKPILDRAVTFDTDIYDGVKLALISMDSTLRSNLTVGMPIDLLVIRRDAAQVELRRRIMEDDAYFRMISDSWSEALRAAHRAIPRPDWS</sequence>
<dbReference type="GO" id="GO:0051603">
    <property type="term" value="P:proteolysis involved in protein catabolic process"/>
    <property type="evidence" value="ECO:0007669"/>
    <property type="project" value="InterPro"/>
</dbReference>
<dbReference type="EMBL" id="JAMZFT010000002">
    <property type="protein sequence ID" value="MCP1336351.1"/>
    <property type="molecule type" value="Genomic_DNA"/>
</dbReference>
<keyword evidence="1" id="KW-0378">Hydrolase</keyword>
<keyword evidence="1" id="KW-0645">Protease</keyword>
<organism evidence="1 2">
    <name type="scientific">Futiania mangrovi</name>
    <dbReference type="NCBI Taxonomy" id="2959716"/>
    <lineage>
        <taxon>Bacteria</taxon>
        <taxon>Pseudomonadati</taxon>
        <taxon>Pseudomonadota</taxon>
        <taxon>Alphaproteobacteria</taxon>
        <taxon>Futianiales</taxon>
        <taxon>Futianiaceae</taxon>
        <taxon>Futiania</taxon>
    </lineage>
</organism>
<dbReference type="Gene3D" id="3.60.20.10">
    <property type="entry name" value="Glutamine Phosphoribosylpyrophosphate, subunit 1, domain 1"/>
    <property type="match status" value="1"/>
</dbReference>
<dbReference type="SUPFAM" id="SSF56235">
    <property type="entry name" value="N-terminal nucleophile aminohydrolases (Ntn hydrolases)"/>
    <property type="match status" value="1"/>
</dbReference>
<dbReference type="CDD" id="cd03765">
    <property type="entry name" value="proteasome_beta_bacterial"/>
    <property type="match status" value="1"/>
</dbReference>
<protein>
    <submittedName>
        <fullName evidence="1">Proteasome-type protease</fullName>
    </submittedName>
</protein>
<dbReference type="InterPro" id="IPR016545">
    <property type="entry name" value="UCP009120_prtse"/>
</dbReference>
<dbReference type="Pfam" id="PF00227">
    <property type="entry name" value="Proteasome"/>
    <property type="match status" value="1"/>
</dbReference>
<dbReference type="GO" id="GO:0008233">
    <property type="term" value="F:peptidase activity"/>
    <property type="evidence" value="ECO:0007669"/>
    <property type="project" value="UniProtKB-KW"/>
</dbReference>
<dbReference type="GO" id="GO:0005839">
    <property type="term" value="C:proteasome core complex"/>
    <property type="evidence" value="ECO:0007669"/>
    <property type="project" value="InterPro"/>
</dbReference>
<proteinExistence type="predicted"/>
<evidence type="ECO:0000313" key="2">
    <source>
        <dbReference type="Proteomes" id="UP001055804"/>
    </source>
</evidence>
<accession>A0A9J6PIF7</accession>
<dbReference type="InterPro" id="IPR029055">
    <property type="entry name" value="Ntn_hydrolases_N"/>
</dbReference>
<dbReference type="RefSeq" id="WP_269332315.1">
    <property type="nucleotide sequence ID" value="NZ_JAMZFT010000002.1"/>
</dbReference>
<comment type="caution">
    <text evidence="1">The sequence shown here is derived from an EMBL/GenBank/DDBJ whole genome shotgun (WGS) entry which is preliminary data.</text>
</comment>
<keyword evidence="1" id="KW-0647">Proteasome</keyword>
<gene>
    <name evidence="1" type="ORF">NJQ99_08040</name>
</gene>
<dbReference type="Proteomes" id="UP001055804">
    <property type="component" value="Unassembled WGS sequence"/>
</dbReference>
<evidence type="ECO:0000313" key="1">
    <source>
        <dbReference type="EMBL" id="MCP1336351.1"/>
    </source>
</evidence>